<evidence type="ECO:0000313" key="2">
    <source>
        <dbReference type="Proteomes" id="UP000003586"/>
    </source>
</evidence>
<evidence type="ECO:0000313" key="1">
    <source>
        <dbReference type="EMBL" id="AHF17111.1"/>
    </source>
</evidence>
<sequence length="63" mass="7287">MNTINTQRLQRLNHVPYLDAHANAFEGTEIFQGQYQTYDKITRLLYVSLEMTAFDTASFKTAV</sequence>
<dbReference type="KEGG" id="nso:NIASO_01920"/>
<proteinExistence type="predicted"/>
<gene>
    <name evidence="1" type="ORF">NIASO_01920</name>
</gene>
<organism evidence="1 2">
    <name type="scientific">Niabella soli DSM 19437</name>
    <dbReference type="NCBI Taxonomy" id="929713"/>
    <lineage>
        <taxon>Bacteria</taxon>
        <taxon>Pseudomonadati</taxon>
        <taxon>Bacteroidota</taxon>
        <taxon>Chitinophagia</taxon>
        <taxon>Chitinophagales</taxon>
        <taxon>Chitinophagaceae</taxon>
        <taxon>Niabella</taxon>
    </lineage>
</organism>
<dbReference type="Proteomes" id="UP000003586">
    <property type="component" value="Chromosome"/>
</dbReference>
<protein>
    <submittedName>
        <fullName evidence="1">Uncharacterized protein</fullName>
    </submittedName>
</protein>
<dbReference type="HOGENOM" id="CLU_2881280_0_0_10"/>
<name>W0F6V8_9BACT</name>
<reference evidence="1 2" key="1">
    <citation type="submission" date="2013-12" db="EMBL/GenBank/DDBJ databases">
        <authorList>
            <consortium name="DOE Joint Genome Institute"/>
            <person name="Eisen J."/>
            <person name="Huntemann M."/>
            <person name="Han J."/>
            <person name="Chen A."/>
            <person name="Kyrpides N."/>
            <person name="Mavromatis K."/>
            <person name="Markowitz V."/>
            <person name="Palaniappan K."/>
            <person name="Ivanova N."/>
            <person name="Schaumberg A."/>
            <person name="Pati A."/>
            <person name="Liolios K."/>
            <person name="Nordberg H.P."/>
            <person name="Cantor M.N."/>
            <person name="Hua S.X."/>
            <person name="Woyke T."/>
        </authorList>
    </citation>
    <scope>NUCLEOTIDE SEQUENCE [LARGE SCALE GENOMIC DNA]</scope>
    <source>
        <strain evidence="2">DSM 19437</strain>
    </source>
</reference>
<dbReference type="AlphaFoldDB" id="W0F6V8"/>
<dbReference type="EMBL" id="CP007035">
    <property type="protein sequence ID" value="AHF17111.1"/>
    <property type="molecule type" value="Genomic_DNA"/>
</dbReference>
<keyword evidence="2" id="KW-1185">Reference proteome</keyword>
<accession>W0F6V8</accession>